<name>A0A420YNZ5_9PEZI</name>
<feature type="region of interest" description="Disordered" evidence="1">
    <location>
        <begin position="268"/>
        <end position="422"/>
    </location>
</feature>
<feature type="compositionally biased region" description="Polar residues" evidence="1">
    <location>
        <begin position="402"/>
        <end position="412"/>
    </location>
</feature>
<evidence type="ECO:0000313" key="2">
    <source>
        <dbReference type="EMBL" id="RKU49561.1"/>
    </source>
</evidence>
<gene>
    <name evidence="2" type="ORF">DL546_009277</name>
</gene>
<reference evidence="2 3" key="1">
    <citation type="submission" date="2018-08" db="EMBL/GenBank/DDBJ databases">
        <title>Draft genome of the lignicolous fungus Coniochaeta pulveracea.</title>
        <authorList>
            <person name="Borstlap C.J."/>
            <person name="De Witt R.N."/>
            <person name="Botha A."/>
            <person name="Volschenk H."/>
        </authorList>
    </citation>
    <scope>NUCLEOTIDE SEQUENCE [LARGE SCALE GENOMIC DNA]</scope>
    <source>
        <strain evidence="2 3">CAB683</strain>
    </source>
</reference>
<organism evidence="2 3">
    <name type="scientific">Coniochaeta pulveracea</name>
    <dbReference type="NCBI Taxonomy" id="177199"/>
    <lineage>
        <taxon>Eukaryota</taxon>
        <taxon>Fungi</taxon>
        <taxon>Dikarya</taxon>
        <taxon>Ascomycota</taxon>
        <taxon>Pezizomycotina</taxon>
        <taxon>Sordariomycetes</taxon>
        <taxon>Sordariomycetidae</taxon>
        <taxon>Coniochaetales</taxon>
        <taxon>Coniochaetaceae</taxon>
        <taxon>Coniochaeta</taxon>
    </lineage>
</organism>
<feature type="compositionally biased region" description="Basic residues" evidence="1">
    <location>
        <begin position="304"/>
        <end position="314"/>
    </location>
</feature>
<dbReference type="Proteomes" id="UP000275385">
    <property type="component" value="Unassembled WGS sequence"/>
</dbReference>
<sequence>MTNRPVSFLKIALAREKGCRWPWLNMSSSNLASRPPRSAITSHKIGKLEAENETLKSRLVEEIYQQENAQANELSDLKAMIVSLESESNSRLSELASDNRILQERLAIAERKCGDLHASHQKLSDMHTNTRSWASKTMWEVTKHEEQPDRLDSHVRKAFTPRDGVMKHSDLDFTPEDTPPHYDLDDPDDVFDLPPMLPALQAGQPESSEAAKGKQRASKRAQSAAFESKPGLGADVTVAVHKENDAANPEDLGKAWYGDVIYVDDSSDLKEQPAPKKYKTTKGAGTRNGKPNVSPSTVNGGPSRRLKVLQRGRPTRGYGWGGKPSGVRYGRRGVVSRNMAAGSFSAGGEAPSEDSMDLDEKNDVIEVEDPGDETFIISSDDAKDEESEDFKGKGKKNAANTGLPSRSAQTRSPRTRSGKSYA</sequence>
<feature type="compositionally biased region" description="Basic residues" evidence="1">
    <location>
        <begin position="413"/>
        <end position="422"/>
    </location>
</feature>
<feature type="region of interest" description="Disordered" evidence="1">
    <location>
        <begin position="162"/>
        <end position="228"/>
    </location>
</feature>
<feature type="compositionally biased region" description="Polar residues" evidence="1">
    <location>
        <begin position="289"/>
        <end position="300"/>
    </location>
</feature>
<evidence type="ECO:0000313" key="3">
    <source>
        <dbReference type="Proteomes" id="UP000275385"/>
    </source>
</evidence>
<keyword evidence="3" id="KW-1185">Reference proteome</keyword>
<accession>A0A420YNZ5</accession>
<dbReference type="EMBL" id="QVQW01000001">
    <property type="protein sequence ID" value="RKU49561.1"/>
    <property type="molecule type" value="Genomic_DNA"/>
</dbReference>
<comment type="caution">
    <text evidence="2">The sequence shown here is derived from an EMBL/GenBank/DDBJ whole genome shotgun (WGS) entry which is preliminary data.</text>
</comment>
<feature type="compositionally biased region" description="Low complexity" evidence="1">
    <location>
        <begin position="326"/>
        <end position="335"/>
    </location>
</feature>
<evidence type="ECO:0000256" key="1">
    <source>
        <dbReference type="SAM" id="MobiDB-lite"/>
    </source>
</evidence>
<proteinExistence type="predicted"/>
<protein>
    <submittedName>
        <fullName evidence="2">Uncharacterized protein</fullName>
    </submittedName>
</protein>
<dbReference type="AlphaFoldDB" id="A0A420YNZ5"/>